<keyword evidence="1" id="KW-1185">Reference proteome</keyword>
<reference evidence="2" key="1">
    <citation type="submission" date="2022-11" db="UniProtKB">
        <authorList>
            <consortium name="WormBaseParasite"/>
        </authorList>
    </citation>
    <scope>IDENTIFICATION</scope>
</reference>
<accession>A0A915CW28</accession>
<dbReference type="AlphaFoldDB" id="A0A915CW28"/>
<proteinExistence type="predicted"/>
<protein>
    <submittedName>
        <fullName evidence="2">Uncharacterized protein</fullName>
    </submittedName>
</protein>
<evidence type="ECO:0000313" key="2">
    <source>
        <dbReference type="WBParaSite" id="jg12776"/>
    </source>
</evidence>
<organism evidence="1 2">
    <name type="scientific">Ditylenchus dipsaci</name>
    <dbReference type="NCBI Taxonomy" id="166011"/>
    <lineage>
        <taxon>Eukaryota</taxon>
        <taxon>Metazoa</taxon>
        <taxon>Ecdysozoa</taxon>
        <taxon>Nematoda</taxon>
        <taxon>Chromadorea</taxon>
        <taxon>Rhabditida</taxon>
        <taxon>Tylenchina</taxon>
        <taxon>Tylenchomorpha</taxon>
        <taxon>Sphaerularioidea</taxon>
        <taxon>Anguinidae</taxon>
        <taxon>Anguininae</taxon>
        <taxon>Ditylenchus</taxon>
    </lineage>
</organism>
<dbReference type="Proteomes" id="UP000887574">
    <property type="component" value="Unplaced"/>
</dbReference>
<name>A0A915CW28_9BILA</name>
<evidence type="ECO:0000313" key="1">
    <source>
        <dbReference type="Proteomes" id="UP000887574"/>
    </source>
</evidence>
<dbReference type="WBParaSite" id="jg12776">
    <property type="protein sequence ID" value="jg12776"/>
    <property type="gene ID" value="jg12776"/>
</dbReference>
<sequence length="103" mass="11996">MRVYRKKFVVHVDKITPKEKELLFLLPNRVLTTSCSRNAQAELLLATKKRASKLSKVTGGQRRLVFIQLLLQKRTSINYKRILPIFIFECHTFSAIKAYSEKS</sequence>